<keyword evidence="2" id="KW-1185">Reference proteome</keyword>
<dbReference type="Proteomes" id="UP000602076">
    <property type="component" value="Unassembled WGS sequence"/>
</dbReference>
<evidence type="ECO:0000313" key="2">
    <source>
        <dbReference type="Proteomes" id="UP000602076"/>
    </source>
</evidence>
<reference evidence="1" key="1">
    <citation type="submission" date="2020-09" db="EMBL/GenBank/DDBJ databases">
        <title>Bacillus faecalis sp. nov., a moderately halophilic bacterium isolated from cow faeces.</title>
        <authorList>
            <person name="Jiang L."/>
            <person name="Lee J."/>
        </authorList>
    </citation>
    <scope>NUCLEOTIDE SEQUENCE</scope>
    <source>
        <strain evidence="1">AGMB 02131</strain>
    </source>
</reference>
<name>A0A927CTX4_9BACI</name>
<gene>
    <name evidence="1" type="ORF">IEO70_03845</name>
</gene>
<dbReference type="RefSeq" id="WP_190997036.1">
    <property type="nucleotide sequence ID" value="NZ_JACXSI010000007.1"/>
</dbReference>
<dbReference type="EMBL" id="JACXSI010000007">
    <property type="protein sequence ID" value="MBD3107488.1"/>
    <property type="molecule type" value="Genomic_DNA"/>
</dbReference>
<evidence type="ECO:0000313" key="1">
    <source>
        <dbReference type="EMBL" id="MBD3107488.1"/>
    </source>
</evidence>
<organism evidence="1 2">
    <name type="scientific">Peribacillus faecalis</name>
    <dbReference type="NCBI Taxonomy" id="2772559"/>
    <lineage>
        <taxon>Bacteria</taxon>
        <taxon>Bacillati</taxon>
        <taxon>Bacillota</taxon>
        <taxon>Bacilli</taxon>
        <taxon>Bacillales</taxon>
        <taxon>Bacillaceae</taxon>
        <taxon>Peribacillus</taxon>
    </lineage>
</organism>
<accession>A0A927CTX4</accession>
<protein>
    <submittedName>
        <fullName evidence="1">Uncharacterized protein</fullName>
    </submittedName>
</protein>
<sequence length="128" mass="14883">MKGLILLNRQVYLGKANGEAKLLHDAGELLYFAKEHQIKLIKLNPYQLNNYYTIPFALHYDLEKAKESFDCLIIYSASHFEDFRIDYGDYWNTIRSHFAFVAEAARDIQQKPSVSIKEILELPPTSEL</sequence>
<comment type="caution">
    <text evidence="1">The sequence shown here is derived from an EMBL/GenBank/DDBJ whole genome shotgun (WGS) entry which is preliminary data.</text>
</comment>
<proteinExistence type="predicted"/>
<dbReference type="AlphaFoldDB" id="A0A927CTX4"/>